<dbReference type="NCBIfam" id="TIGR04560">
    <property type="entry name" value="ribo_THX"/>
    <property type="match status" value="1"/>
</dbReference>
<proteinExistence type="inferred from homology"/>
<dbReference type="InterPro" id="IPR031414">
    <property type="entry name" value="Ribosomal_bTHX"/>
</dbReference>
<keyword evidence="6" id="KW-1185">Reference proteome</keyword>
<dbReference type="InterPro" id="IPR030826">
    <property type="entry name" value="Ribosomal_bTHX/bTHXc/bTHXm"/>
</dbReference>
<feature type="compositionally biased region" description="Basic and acidic residues" evidence="4">
    <location>
        <begin position="72"/>
        <end position="86"/>
    </location>
</feature>
<dbReference type="Proteomes" id="UP000035900">
    <property type="component" value="Unassembled WGS sequence"/>
</dbReference>
<dbReference type="Pfam" id="PF17070">
    <property type="entry name" value="Thx"/>
    <property type="match status" value="1"/>
</dbReference>
<keyword evidence="3" id="KW-0687">Ribonucleoprotein</keyword>
<name>A0A0J7IWC1_9FLAO</name>
<organism evidence="5 6">
    <name type="scientific">Chryseobacterium koreense CCUG 49689</name>
    <dbReference type="NCBI Taxonomy" id="1304281"/>
    <lineage>
        <taxon>Bacteria</taxon>
        <taxon>Pseudomonadati</taxon>
        <taxon>Bacteroidota</taxon>
        <taxon>Flavobacteriia</taxon>
        <taxon>Flavobacteriales</taxon>
        <taxon>Weeksellaceae</taxon>
        <taxon>Chryseobacterium group</taxon>
        <taxon>Chryseobacterium</taxon>
    </lineage>
</organism>
<dbReference type="OrthoDB" id="965797at2"/>
<evidence type="ECO:0000256" key="1">
    <source>
        <dbReference type="ARBA" id="ARBA00010834"/>
    </source>
</evidence>
<dbReference type="RefSeq" id="WP_048500722.1">
    <property type="nucleotide sequence ID" value="NZ_LFNG01000037.1"/>
</dbReference>
<evidence type="ECO:0000313" key="6">
    <source>
        <dbReference type="Proteomes" id="UP000035900"/>
    </source>
</evidence>
<dbReference type="STRING" id="1304281.ACM44_14215"/>
<evidence type="ECO:0008006" key="7">
    <source>
        <dbReference type="Google" id="ProtNLM"/>
    </source>
</evidence>
<evidence type="ECO:0000256" key="2">
    <source>
        <dbReference type="ARBA" id="ARBA00022980"/>
    </source>
</evidence>
<feature type="region of interest" description="Disordered" evidence="4">
    <location>
        <begin position="1"/>
        <end position="86"/>
    </location>
</feature>
<evidence type="ECO:0000313" key="5">
    <source>
        <dbReference type="EMBL" id="KMQ70089.1"/>
    </source>
</evidence>
<dbReference type="GO" id="GO:1990904">
    <property type="term" value="C:ribonucleoprotein complex"/>
    <property type="evidence" value="ECO:0007669"/>
    <property type="project" value="UniProtKB-KW"/>
</dbReference>
<evidence type="ECO:0000256" key="3">
    <source>
        <dbReference type="ARBA" id="ARBA00023274"/>
    </source>
</evidence>
<comment type="caution">
    <text evidence="5">The sequence shown here is derived from an EMBL/GenBank/DDBJ whole genome shotgun (WGS) entry which is preliminary data.</text>
</comment>
<sequence>MGKGDQKSRRGKITAGTYGKRRPRKAGKSATTVATMEKPVKEAKPKAAPKPKAEKPVEAKAEKTPKAAAEAAESKPKATKSKKTEE</sequence>
<evidence type="ECO:0000256" key="4">
    <source>
        <dbReference type="SAM" id="MobiDB-lite"/>
    </source>
</evidence>
<gene>
    <name evidence="5" type="ORF">ACM44_14215</name>
</gene>
<dbReference type="GO" id="GO:0005840">
    <property type="term" value="C:ribosome"/>
    <property type="evidence" value="ECO:0007669"/>
    <property type="project" value="UniProtKB-KW"/>
</dbReference>
<reference evidence="5 6" key="1">
    <citation type="journal article" date="2004" name="Int. J. Syst. Evol. Microbiol.">
        <title>Kaistella koreensis gen. nov., sp. nov., a novel member of the Chryseobacterium-Bergeyella-Riemerella branch.</title>
        <authorList>
            <person name="Kim M.K."/>
            <person name="Im W.T."/>
            <person name="Shin Y.K."/>
            <person name="Lim J.H."/>
            <person name="Kim S.H."/>
            <person name="Lee B.C."/>
            <person name="Park M.Y."/>
            <person name="Lee K.Y."/>
            <person name="Lee S.T."/>
        </authorList>
    </citation>
    <scope>NUCLEOTIDE SEQUENCE [LARGE SCALE GENOMIC DNA]</scope>
    <source>
        <strain evidence="5 6">CCUG 49689</strain>
    </source>
</reference>
<keyword evidence="2" id="KW-0689">Ribosomal protein</keyword>
<accession>A0A0J7IWC1</accession>
<feature type="compositionally biased region" description="Basic and acidic residues" evidence="4">
    <location>
        <begin position="38"/>
        <end position="65"/>
    </location>
</feature>
<comment type="similarity">
    <text evidence="1">Belongs to the bacterial ribosomal protein bTHX family.</text>
</comment>
<dbReference type="AlphaFoldDB" id="A0A0J7IWC1"/>
<protein>
    <recommendedName>
        <fullName evidence="7">30S ribosomal protein THX</fullName>
    </recommendedName>
</protein>
<dbReference type="PATRIC" id="fig|1304281.5.peg.3091"/>
<dbReference type="EMBL" id="LFNG01000037">
    <property type="protein sequence ID" value="KMQ70089.1"/>
    <property type="molecule type" value="Genomic_DNA"/>
</dbReference>